<evidence type="ECO:0000259" key="6">
    <source>
        <dbReference type="PROSITE" id="PS01124"/>
    </source>
</evidence>
<proteinExistence type="predicted"/>
<dbReference type="SMART" id="SM00342">
    <property type="entry name" value="HTH_ARAC"/>
    <property type="match status" value="1"/>
</dbReference>
<dbReference type="PANTHER" id="PTHR11019">
    <property type="entry name" value="HTH-TYPE TRANSCRIPTIONAL REGULATOR NIMR"/>
    <property type="match status" value="1"/>
</dbReference>
<gene>
    <name evidence="7" type="ORF">SAMN05216466_12651</name>
</gene>
<dbReference type="InterPro" id="IPR020449">
    <property type="entry name" value="Tscrpt_reg_AraC-type_HTH"/>
</dbReference>
<dbReference type="SUPFAM" id="SSF51182">
    <property type="entry name" value="RmlC-like cupins"/>
    <property type="match status" value="1"/>
</dbReference>
<protein>
    <submittedName>
        <fullName evidence="7">AraC-type DNA-binding protein</fullName>
    </submittedName>
</protein>
<dbReference type="Pfam" id="PF12833">
    <property type="entry name" value="HTH_18"/>
    <property type="match status" value="1"/>
</dbReference>
<dbReference type="SUPFAM" id="SSF46689">
    <property type="entry name" value="Homeodomain-like"/>
    <property type="match status" value="1"/>
</dbReference>
<dbReference type="InterPro" id="IPR014710">
    <property type="entry name" value="RmlC-like_jellyroll"/>
</dbReference>
<evidence type="ECO:0000256" key="1">
    <source>
        <dbReference type="ARBA" id="ARBA00022491"/>
    </source>
</evidence>
<keyword evidence="3 7" id="KW-0238">DNA-binding</keyword>
<organism evidence="7 8">
    <name type="scientific">Paraburkholderia phenazinium</name>
    <dbReference type="NCBI Taxonomy" id="60549"/>
    <lineage>
        <taxon>Bacteria</taxon>
        <taxon>Pseudomonadati</taxon>
        <taxon>Pseudomonadota</taxon>
        <taxon>Betaproteobacteria</taxon>
        <taxon>Burkholderiales</taxon>
        <taxon>Burkholderiaceae</taxon>
        <taxon>Paraburkholderia</taxon>
    </lineage>
</organism>
<dbReference type="PRINTS" id="PR00032">
    <property type="entry name" value="HTHARAC"/>
</dbReference>
<dbReference type="InterPro" id="IPR009057">
    <property type="entry name" value="Homeodomain-like_sf"/>
</dbReference>
<accession>A0A1G8LLY3</accession>
<dbReference type="InterPro" id="IPR011051">
    <property type="entry name" value="RmlC_Cupin_sf"/>
</dbReference>
<evidence type="ECO:0000256" key="2">
    <source>
        <dbReference type="ARBA" id="ARBA00023015"/>
    </source>
</evidence>
<dbReference type="Pfam" id="PF02311">
    <property type="entry name" value="AraC_binding"/>
    <property type="match status" value="1"/>
</dbReference>
<dbReference type="InterPro" id="IPR018060">
    <property type="entry name" value="HTH_AraC"/>
</dbReference>
<dbReference type="Proteomes" id="UP000199706">
    <property type="component" value="Unassembled WGS sequence"/>
</dbReference>
<dbReference type="Gene3D" id="2.60.120.10">
    <property type="entry name" value="Jelly Rolls"/>
    <property type="match status" value="1"/>
</dbReference>
<keyword evidence="1" id="KW-0678">Repressor</keyword>
<dbReference type="AlphaFoldDB" id="A0A1G8LLY3"/>
<dbReference type="InterPro" id="IPR018062">
    <property type="entry name" value="HTH_AraC-typ_CS"/>
</dbReference>
<sequence>MVESCEPIISRRNAMHRREMDSFGFVESQKALELAPVAVLATDQPARSGFPAHTHSSAQLIYAISGVMIVRSEAGSWIVPTGRAVWVPGGVRHEIEIASDVQMRTVYVAADARDNLPGSCRVILVSGLLRELIVTAVGIRPAGTYSDREWRVLELILDEICMAEPLLLHVPMPRHPAFVELCAELIAQPSLEATLHGWAQRAEMNPRTFARAFQRETGMTHGSWCRHTRVLLSLPQLATGASVLEVALEHGYESPSAFTAMFRRVLGVAPSEYFK</sequence>
<dbReference type="PROSITE" id="PS01124">
    <property type="entry name" value="HTH_ARAC_FAMILY_2"/>
    <property type="match status" value="1"/>
</dbReference>
<feature type="domain" description="HTH araC/xylS-type" evidence="6">
    <location>
        <begin position="176"/>
        <end position="275"/>
    </location>
</feature>
<evidence type="ECO:0000313" key="8">
    <source>
        <dbReference type="Proteomes" id="UP000199706"/>
    </source>
</evidence>
<dbReference type="GO" id="GO:0043565">
    <property type="term" value="F:sequence-specific DNA binding"/>
    <property type="evidence" value="ECO:0007669"/>
    <property type="project" value="InterPro"/>
</dbReference>
<dbReference type="CDD" id="cd06124">
    <property type="entry name" value="cupin_NimR-like_N"/>
    <property type="match status" value="1"/>
</dbReference>
<evidence type="ECO:0000256" key="5">
    <source>
        <dbReference type="ARBA" id="ARBA00023163"/>
    </source>
</evidence>
<dbReference type="Gene3D" id="1.10.10.60">
    <property type="entry name" value="Homeodomain-like"/>
    <property type="match status" value="2"/>
</dbReference>
<name>A0A1G8LLY3_9BURK</name>
<keyword evidence="2" id="KW-0805">Transcription regulation</keyword>
<dbReference type="FunFam" id="1.10.10.60:FF:000132">
    <property type="entry name" value="AraC family transcriptional regulator"/>
    <property type="match status" value="1"/>
</dbReference>
<reference evidence="7 8" key="1">
    <citation type="submission" date="2016-10" db="EMBL/GenBank/DDBJ databases">
        <authorList>
            <person name="de Groot N.N."/>
        </authorList>
    </citation>
    <scope>NUCLEOTIDE SEQUENCE [LARGE SCALE GENOMIC DNA]</scope>
    <source>
        <strain evidence="7 8">LMG 2247</strain>
    </source>
</reference>
<keyword evidence="5" id="KW-0804">Transcription</keyword>
<evidence type="ECO:0000313" key="7">
    <source>
        <dbReference type="EMBL" id="SDI56721.1"/>
    </source>
</evidence>
<evidence type="ECO:0000256" key="3">
    <source>
        <dbReference type="ARBA" id="ARBA00023125"/>
    </source>
</evidence>
<dbReference type="PROSITE" id="PS00041">
    <property type="entry name" value="HTH_ARAC_FAMILY_1"/>
    <property type="match status" value="1"/>
</dbReference>
<keyword evidence="4" id="KW-0010">Activator</keyword>
<dbReference type="PANTHER" id="PTHR11019:SF159">
    <property type="entry name" value="TRANSCRIPTIONAL REGULATOR-RELATED"/>
    <property type="match status" value="1"/>
</dbReference>
<dbReference type="EMBL" id="FNCJ01000026">
    <property type="protein sequence ID" value="SDI56721.1"/>
    <property type="molecule type" value="Genomic_DNA"/>
</dbReference>
<dbReference type="GO" id="GO:0003700">
    <property type="term" value="F:DNA-binding transcription factor activity"/>
    <property type="evidence" value="ECO:0007669"/>
    <property type="project" value="InterPro"/>
</dbReference>
<dbReference type="InterPro" id="IPR003313">
    <property type="entry name" value="AraC-bd"/>
</dbReference>
<evidence type="ECO:0000256" key="4">
    <source>
        <dbReference type="ARBA" id="ARBA00023159"/>
    </source>
</evidence>